<evidence type="ECO:0000313" key="6">
    <source>
        <dbReference type="EMBL" id="RIM99028.1"/>
    </source>
</evidence>
<keyword evidence="2 5" id="KW-0057">Aromatic amino acid biosynthesis</keyword>
<dbReference type="UniPathway" id="UPA00053">
    <property type="reaction ID" value="UER00086"/>
</dbReference>
<name>A0A418IDP7_9STAP</name>
<dbReference type="Pfam" id="PF01487">
    <property type="entry name" value="DHquinase_I"/>
    <property type="match status" value="1"/>
</dbReference>
<dbReference type="GO" id="GO:0003855">
    <property type="term" value="F:3-dehydroquinate dehydratase activity"/>
    <property type="evidence" value="ECO:0007669"/>
    <property type="project" value="UniProtKB-UniRule"/>
</dbReference>
<dbReference type="OrthoDB" id="9813659at2"/>
<dbReference type="GO" id="GO:0009073">
    <property type="term" value="P:aromatic amino acid family biosynthetic process"/>
    <property type="evidence" value="ECO:0007669"/>
    <property type="project" value="UniProtKB-KW"/>
</dbReference>
<comment type="catalytic activity">
    <reaction evidence="1 5">
        <text>3-dehydroquinate = 3-dehydroshikimate + H2O</text>
        <dbReference type="Rhea" id="RHEA:21096"/>
        <dbReference type="ChEBI" id="CHEBI:15377"/>
        <dbReference type="ChEBI" id="CHEBI:16630"/>
        <dbReference type="ChEBI" id="CHEBI:32364"/>
        <dbReference type="EC" id="4.2.1.10"/>
    </reaction>
</comment>
<organism evidence="6 7">
    <name type="scientific">Staphylococcus shinii</name>
    <dbReference type="NCBI Taxonomy" id="2912228"/>
    <lineage>
        <taxon>Bacteria</taxon>
        <taxon>Bacillati</taxon>
        <taxon>Bacillota</taxon>
        <taxon>Bacilli</taxon>
        <taxon>Bacillales</taxon>
        <taxon>Staphylococcaceae</taxon>
        <taxon>Staphylococcus</taxon>
    </lineage>
</organism>
<dbReference type="SUPFAM" id="SSF51569">
    <property type="entry name" value="Aldolase"/>
    <property type="match status" value="1"/>
</dbReference>
<feature type="binding site" evidence="5">
    <location>
        <position position="202"/>
    </location>
    <ligand>
        <name>3-dehydroquinate</name>
        <dbReference type="ChEBI" id="CHEBI:32364"/>
    </ligand>
</feature>
<accession>A0A418IDP7</accession>
<proteinExistence type="inferred from homology"/>
<feature type="active site" description="Proton donor/acceptor" evidence="5">
    <location>
        <position position="133"/>
    </location>
</feature>
<comment type="similarity">
    <text evidence="5">Belongs to the type-I 3-dehydroquinase family.</text>
</comment>
<dbReference type="EMBL" id="QXUF01000077">
    <property type="protein sequence ID" value="RIM99028.1"/>
    <property type="molecule type" value="Genomic_DNA"/>
</dbReference>
<dbReference type="Gene3D" id="3.20.20.70">
    <property type="entry name" value="Aldolase class I"/>
    <property type="match status" value="1"/>
</dbReference>
<reference evidence="6 7" key="1">
    <citation type="journal article" date="2016" name="Front. Microbiol.">
        <title>Comprehensive Phylogenetic Analysis of Bovine Non-aureus Staphylococci Species Based on Whole-Genome Sequencing.</title>
        <authorList>
            <person name="Naushad S."/>
            <person name="Barkema H.W."/>
            <person name="Luby C."/>
            <person name="Condas L.A."/>
            <person name="Nobrega D.B."/>
            <person name="Carson D.A."/>
            <person name="De Buck J."/>
        </authorList>
    </citation>
    <scope>NUCLEOTIDE SEQUENCE [LARGE SCALE GENOMIC DNA]</scope>
    <source>
        <strain evidence="6 7">SNUC 4554</strain>
    </source>
</reference>
<dbReference type="EC" id="4.2.1.10" evidence="5"/>
<comment type="caution">
    <text evidence="6">The sequence shown here is derived from an EMBL/GenBank/DDBJ whole genome shotgun (WGS) entry which is preliminary data.</text>
</comment>
<dbReference type="GO" id="GO:0008652">
    <property type="term" value="P:amino acid biosynthetic process"/>
    <property type="evidence" value="ECO:0007669"/>
    <property type="project" value="UniProtKB-KW"/>
</dbReference>
<evidence type="ECO:0000313" key="7">
    <source>
        <dbReference type="Proteomes" id="UP000286317"/>
    </source>
</evidence>
<dbReference type="NCBIfam" id="TIGR01093">
    <property type="entry name" value="aroD"/>
    <property type="match status" value="1"/>
</dbReference>
<gene>
    <name evidence="5" type="primary">aroD</name>
    <name evidence="6" type="ORF">BU112_10405</name>
</gene>
<feature type="active site" description="Schiff-base intermediate with substrate" evidence="5">
    <location>
        <position position="160"/>
    </location>
</feature>
<feature type="binding site" evidence="5">
    <location>
        <position position="70"/>
    </location>
    <ligand>
        <name>3-dehydroquinate</name>
        <dbReference type="ChEBI" id="CHEBI:32364"/>
    </ligand>
</feature>
<keyword evidence="4 5" id="KW-0704">Schiff base</keyword>
<evidence type="ECO:0000256" key="3">
    <source>
        <dbReference type="ARBA" id="ARBA00023239"/>
    </source>
</evidence>
<evidence type="ECO:0000256" key="4">
    <source>
        <dbReference type="ARBA" id="ARBA00023270"/>
    </source>
</evidence>
<dbReference type="Proteomes" id="UP000286317">
    <property type="component" value="Unassembled WGS sequence"/>
</dbReference>
<evidence type="ECO:0000256" key="2">
    <source>
        <dbReference type="ARBA" id="ARBA00023141"/>
    </source>
</evidence>
<feature type="binding site" evidence="5">
    <location>
        <position position="225"/>
    </location>
    <ligand>
        <name>3-dehydroquinate</name>
        <dbReference type="ChEBI" id="CHEBI:32364"/>
    </ligand>
</feature>
<dbReference type="InterPro" id="IPR050146">
    <property type="entry name" value="Type-I_3-dehydroquinase"/>
</dbReference>
<protein>
    <recommendedName>
        <fullName evidence="5">3-dehydroquinate dehydratase</fullName>
        <shortName evidence="5">3-dehydroquinase</shortName>
        <ecNumber evidence="5">4.2.1.10</ecNumber>
    </recommendedName>
    <alternativeName>
        <fullName evidence="5">Type I DHQase</fullName>
    </alternativeName>
    <alternativeName>
        <fullName evidence="5">Type I dehydroquinase</fullName>
        <shortName evidence="5">DHQ1</shortName>
    </alternativeName>
</protein>
<comment type="function">
    <text evidence="5">Involved in the third step of the chorismate pathway, which leads to the biosynthesis of aromatic amino acids. Catalyzes the cis-dehydration of 3-dehydroquinate (DHQ) and introduces the first double bond of the aromatic ring to yield 3-dehydroshikimate.</text>
</comment>
<dbReference type="PANTHER" id="PTHR43699:SF1">
    <property type="entry name" value="3-DEHYDROQUINATE DEHYDRATASE"/>
    <property type="match status" value="1"/>
</dbReference>
<dbReference type="GO" id="GO:0009423">
    <property type="term" value="P:chorismate biosynthetic process"/>
    <property type="evidence" value="ECO:0007669"/>
    <property type="project" value="UniProtKB-UniRule"/>
</dbReference>
<dbReference type="GO" id="GO:0046279">
    <property type="term" value="P:3,4-dihydroxybenzoate biosynthetic process"/>
    <property type="evidence" value="ECO:0007669"/>
    <property type="project" value="UniProtKB-ARBA"/>
</dbReference>
<dbReference type="RefSeq" id="WP_119586023.1">
    <property type="nucleotide sequence ID" value="NZ_JAWVBH010000001.1"/>
</dbReference>
<dbReference type="AlphaFoldDB" id="A0A418IDP7"/>
<dbReference type="HAMAP" id="MF_00214">
    <property type="entry name" value="AroD"/>
    <property type="match status" value="1"/>
</dbReference>
<sequence>MAKVDIAVTIAPERELLRTTIEDLKQYQSSIDIIELRIDQWSVFDETYLVKIAEDIYNLNLNKKLLVTYRTKTQGGEGLLENDAYLNVLKRIIPLNYIDMIDIEYEEAMPIEKYHTVIDSAHRENLEVVLSQHNFKKTPKLEILKRLYYKMHQLEPDYLKVAVMPHDKQDVLNLLNAMSETVDTVSQNVVGIAMSKLGLISRTAQGLFGGSVSYGCLDAPKAPGQIHVEKLKEQIKLYE</sequence>
<comment type="pathway">
    <text evidence="5">Metabolic intermediate biosynthesis; chorismate biosynthesis; chorismate from D-erythrose 4-phosphate and phosphoenolpyruvate: step 3/7.</text>
</comment>
<dbReference type="InterPro" id="IPR001381">
    <property type="entry name" value="DHquinase_I"/>
</dbReference>
<dbReference type="PANTHER" id="PTHR43699">
    <property type="entry name" value="3-DEHYDROQUINATE DEHYDRATASE"/>
    <property type="match status" value="1"/>
</dbReference>
<dbReference type="CDD" id="cd00502">
    <property type="entry name" value="DHQase_I"/>
    <property type="match status" value="1"/>
</dbReference>
<comment type="subunit">
    <text evidence="5">Homodimer.</text>
</comment>
<evidence type="ECO:0000256" key="5">
    <source>
        <dbReference type="HAMAP-Rule" id="MF_00214"/>
    </source>
</evidence>
<keyword evidence="3 5" id="KW-0456">Lyase</keyword>
<keyword evidence="7" id="KW-1185">Reference proteome</keyword>
<keyword evidence="5" id="KW-0028">Amino-acid biosynthesis</keyword>
<dbReference type="FunFam" id="3.20.20.70:FF:000047">
    <property type="entry name" value="3-dehydroquinate dehydratase"/>
    <property type="match status" value="1"/>
</dbReference>
<feature type="binding site" evidence="5">
    <location>
        <begin position="35"/>
        <end position="37"/>
    </location>
    <ligand>
        <name>3-dehydroquinate</name>
        <dbReference type="ChEBI" id="CHEBI:32364"/>
    </ligand>
</feature>
<comment type="caution">
    <text evidence="5">Lacks conserved residue(s) required for the propagation of feature annotation.</text>
</comment>
<dbReference type="InterPro" id="IPR013785">
    <property type="entry name" value="Aldolase_TIM"/>
</dbReference>
<evidence type="ECO:0000256" key="1">
    <source>
        <dbReference type="ARBA" id="ARBA00001864"/>
    </source>
</evidence>